<feature type="domain" description="NADH:flavin oxidoreductase/NADH oxidase N-terminal" evidence="1">
    <location>
        <begin position="8"/>
        <end position="341"/>
    </location>
</feature>
<dbReference type="SUPFAM" id="SSF51395">
    <property type="entry name" value="FMN-linked oxidoreductases"/>
    <property type="match status" value="1"/>
</dbReference>
<dbReference type="RefSeq" id="WP_206402352.1">
    <property type="nucleotide sequence ID" value="NZ_JAFGZD010000011.1"/>
</dbReference>
<dbReference type="PANTHER" id="PTHR22893">
    <property type="entry name" value="NADH OXIDOREDUCTASE-RELATED"/>
    <property type="match status" value="1"/>
</dbReference>
<sequence>MMLNSRILTPYDISGLSLKNRLAVAPMTRVSATDTGLATRQMARYYERFAQGGFGLVITEGIYTDQKHSQGYPFQPGITDDQQAQAWRAVTDSIHAHQGAVFAQIMHAGALSQGNRFVDVSAAPSALRPKGEQMKFYYGAGQYPVPRAMSEEDITDAIEGFAQAATLAIKSANFDGIEIHGANGYLLDQFLTDYTNQRNDRWGGSVQARLSLTLEVVKAVRRAVGAVPVGVRISQSKVNDYEHKWAEGELAAEVIFGSLSDAGVDFIHVTEFEAWKPAFPTSHNSLVSFARRYAPQVALIANGGLHTLEHALSAMKEGAEIIAIGKAALANPDLPRRLANKEALDGFDASILGPIANIKSSELALA</sequence>
<dbReference type="CDD" id="cd02803">
    <property type="entry name" value="OYE_like_FMN_family"/>
    <property type="match status" value="1"/>
</dbReference>
<evidence type="ECO:0000313" key="3">
    <source>
        <dbReference type="Proteomes" id="UP001207294"/>
    </source>
</evidence>
<dbReference type="Gene3D" id="3.20.20.70">
    <property type="entry name" value="Aldolase class I"/>
    <property type="match status" value="1"/>
</dbReference>
<dbReference type="Proteomes" id="UP001207294">
    <property type="component" value="Unassembled WGS sequence"/>
</dbReference>
<proteinExistence type="predicted"/>
<dbReference type="Pfam" id="PF00724">
    <property type="entry name" value="Oxidored_FMN"/>
    <property type="match status" value="1"/>
</dbReference>
<protein>
    <submittedName>
        <fullName evidence="2">NADH:flavin oxidoreductase</fullName>
    </submittedName>
</protein>
<dbReference type="PANTHER" id="PTHR22893:SF91">
    <property type="entry name" value="NADPH DEHYDROGENASE 2-RELATED"/>
    <property type="match status" value="1"/>
</dbReference>
<evidence type="ECO:0000259" key="1">
    <source>
        <dbReference type="Pfam" id="PF00724"/>
    </source>
</evidence>
<dbReference type="InterPro" id="IPR013785">
    <property type="entry name" value="Aldolase_TIM"/>
</dbReference>
<name>A0ABT3C3L6_9PSED</name>
<dbReference type="EMBL" id="JAOXML010000032">
    <property type="protein sequence ID" value="MCV4379675.1"/>
    <property type="molecule type" value="Genomic_DNA"/>
</dbReference>
<dbReference type="InterPro" id="IPR045247">
    <property type="entry name" value="Oye-like"/>
</dbReference>
<keyword evidence="3" id="KW-1185">Reference proteome</keyword>
<reference evidence="2 3" key="1">
    <citation type="submission" date="2022-10" db="EMBL/GenBank/DDBJ databases">
        <title>Characterization of Pseudomonas capsici strains from pepper and tomato in Georgia.</title>
        <authorList>
            <person name="Zhao M."/>
            <person name="Dutta B."/>
        </authorList>
    </citation>
    <scope>NUCLEOTIDE SEQUENCE [LARGE SCALE GENOMIC DNA]</scope>
    <source>
        <strain evidence="2 3">Pc20-5</strain>
    </source>
</reference>
<dbReference type="GeneID" id="93562466"/>
<organism evidence="2 3">
    <name type="scientific">Pseudomonas capsici</name>
    <dbReference type="NCBI Taxonomy" id="2810614"/>
    <lineage>
        <taxon>Bacteria</taxon>
        <taxon>Pseudomonadati</taxon>
        <taxon>Pseudomonadota</taxon>
        <taxon>Gammaproteobacteria</taxon>
        <taxon>Pseudomonadales</taxon>
        <taxon>Pseudomonadaceae</taxon>
        <taxon>Pseudomonas</taxon>
    </lineage>
</organism>
<gene>
    <name evidence="2" type="ORF">OH718_24035</name>
</gene>
<accession>A0ABT3C3L6</accession>
<dbReference type="InterPro" id="IPR001155">
    <property type="entry name" value="OxRdtase_FMN_N"/>
</dbReference>
<evidence type="ECO:0000313" key="2">
    <source>
        <dbReference type="EMBL" id="MCV4379675.1"/>
    </source>
</evidence>
<comment type="caution">
    <text evidence="2">The sequence shown here is derived from an EMBL/GenBank/DDBJ whole genome shotgun (WGS) entry which is preliminary data.</text>
</comment>